<accession>A0AAV1QQJ4</accession>
<gene>
    <name evidence="1" type="ORF">DCAF_LOCUS43</name>
</gene>
<evidence type="ECO:0008006" key="3">
    <source>
        <dbReference type="Google" id="ProtNLM"/>
    </source>
</evidence>
<reference evidence="1 2" key="1">
    <citation type="submission" date="2024-01" db="EMBL/GenBank/DDBJ databases">
        <authorList>
            <person name="Waweru B."/>
        </authorList>
    </citation>
    <scope>NUCLEOTIDE SEQUENCE [LARGE SCALE GENOMIC DNA]</scope>
</reference>
<name>A0AAV1QQJ4_9ROSI</name>
<sequence length="250" mass="28224">MLLHKSNERMKFKKQNLRKFRIVGDGGKVSLSQSERHFKPLTRIKGPTSGALPIFQFFIAPADPLIRREKERKFATKSLQFRRGHPSFARSFDSKIYPLRLLAEIFIGVDIRAIDLVVTGIFSCLRSKDKTTIVPLILAEMYKGLSDCARGITNILFFMDHKIPPILIKSAHDLEGLATREHLEKALSQAAIECGEEEAFFSQHLVPKGDIPRTVLLKPGVISFSAHDALLQGLKHSGPFYVKIRLGNYE</sequence>
<keyword evidence="2" id="KW-1185">Reference proteome</keyword>
<organism evidence="1 2">
    <name type="scientific">Dovyalis caffra</name>
    <dbReference type="NCBI Taxonomy" id="77055"/>
    <lineage>
        <taxon>Eukaryota</taxon>
        <taxon>Viridiplantae</taxon>
        <taxon>Streptophyta</taxon>
        <taxon>Embryophyta</taxon>
        <taxon>Tracheophyta</taxon>
        <taxon>Spermatophyta</taxon>
        <taxon>Magnoliopsida</taxon>
        <taxon>eudicotyledons</taxon>
        <taxon>Gunneridae</taxon>
        <taxon>Pentapetalae</taxon>
        <taxon>rosids</taxon>
        <taxon>fabids</taxon>
        <taxon>Malpighiales</taxon>
        <taxon>Salicaceae</taxon>
        <taxon>Flacourtieae</taxon>
        <taxon>Dovyalis</taxon>
    </lineage>
</organism>
<dbReference type="EMBL" id="CAWUPB010000001">
    <property type="protein sequence ID" value="CAK7322434.1"/>
    <property type="molecule type" value="Genomic_DNA"/>
</dbReference>
<proteinExistence type="predicted"/>
<evidence type="ECO:0000313" key="1">
    <source>
        <dbReference type="EMBL" id="CAK7322434.1"/>
    </source>
</evidence>
<protein>
    <recommendedName>
        <fullName evidence="3">Ribosomal protein S3</fullName>
    </recommendedName>
</protein>
<dbReference type="Proteomes" id="UP001314170">
    <property type="component" value="Unassembled WGS sequence"/>
</dbReference>
<evidence type="ECO:0000313" key="2">
    <source>
        <dbReference type="Proteomes" id="UP001314170"/>
    </source>
</evidence>
<dbReference type="AlphaFoldDB" id="A0AAV1QQJ4"/>
<comment type="caution">
    <text evidence="1">The sequence shown here is derived from an EMBL/GenBank/DDBJ whole genome shotgun (WGS) entry which is preliminary data.</text>
</comment>